<organism evidence="1 3">
    <name type="scientific">Paenibacillus melissococcoides</name>
    <dbReference type="NCBI Taxonomy" id="2912268"/>
    <lineage>
        <taxon>Bacteria</taxon>
        <taxon>Bacillati</taxon>
        <taxon>Bacillota</taxon>
        <taxon>Bacilli</taxon>
        <taxon>Bacillales</taxon>
        <taxon>Paenibacillaceae</taxon>
        <taxon>Paenibacillus</taxon>
    </lineage>
</organism>
<accession>A0ABN8U6U9</accession>
<sequence>MKFTINVARAIIETHRLKKDGKFGPIPKPYKILEEDDMTFNSKLEAEEYIHRKEEWVVDDGITVKVGGAKGLTDPSIHIRAHRVTKPKNMLFTKDELRDILKSGDDSKNNVLIIDWDGTVKLIPFRSVAELRDGYAVRLESYLAGNSYVGAKSRLNHLSSTYSTLLAGWLSHLESHDEVYRDYPPVESDEELISKIKEVYENMVF</sequence>
<gene>
    <name evidence="1" type="ORF">WJ0W_002354</name>
    <name evidence="2" type="ORF">WJ0W_006197</name>
</gene>
<dbReference type="EMBL" id="CALYLO010000002">
    <property type="protein sequence ID" value="CAH8245124.1"/>
    <property type="molecule type" value="Genomic_DNA"/>
</dbReference>
<protein>
    <submittedName>
        <fullName evidence="1">Uncharacterized protein</fullName>
    </submittedName>
</protein>
<proteinExistence type="predicted"/>
<dbReference type="RefSeq" id="WP_249725452.1">
    <property type="nucleotide sequence ID" value="NZ_AP031286.1"/>
</dbReference>
<name>A0ABN8U6U9_9BACL</name>
<keyword evidence="3" id="KW-1185">Reference proteome</keyword>
<comment type="caution">
    <text evidence="1">The sequence shown here is derived from an EMBL/GenBank/DDBJ whole genome shotgun (WGS) entry which is preliminary data.</text>
</comment>
<reference evidence="1" key="1">
    <citation type="submission" date="2022-06" db="EMBL/GenBank/DDBJ databases">
        <authorList>
            <person name="Dietemann V."/>
            <person name="Ory F."/>
            <person name="Dainat B."/>
            <person name="Oberhansli S."/>
        </authorList>
    </citation>
    <scope>NUCLEOTIDE SEQUENCE</scope>
    <source>
        <strain evidence="1">Ena-SAMPLE-TAB-26-04-2022-14:26:32:270-5432</strain>
    </source>
</reference>
<dbReference type="EMBL" id="CALYLO010000014">
    <property type="protein sequence ID" value="CAH8249010.1"/>
    <property type="molecule type" value="Genomic_DNA"/>
</dbReference>
<dbReference type="Proteomes" id="UP001154322">
    <property type="component" value="Unassembled WGS sequence"/>
</dbReference>
<evidence type="ECO:0000313" key="3">
    <source>
        <dbReference type="Proteomes" id="UP001154322"/>
    </source>
</evidence>
<evidence type="ECO:0000313" key="2">
    <source>
        <dbReference type="EMBL" id="CAH8249010.1"/>
    </source>
</evidence>
<evidence type="ECO:0000313" key="1">
    <source>
        <dbReference type="EMBL" id="CAH8245124.1"/>
    </source>
</evidence>